<dbReference type="InterPro" id="IPR043502">
    <property type="entry name" value="DNA/RNA_pol_sf"/>
</dbReference>
<gene>
    <name evidence="2" type="ORF">DEA37_0007793</name>
</gene>
<dbReference type="PANTHER" id="PTHR24559">
    <property type="entry name" value="TRANSPOSON TY3-I GAG-POL POLYPROTEIN"/>
    <property type="match status" value="1"/>
</dbReference>
<dbReference type="Pfam" id="PF00078">
    <property type="entry name" value="RVT_1"/>
    <property type="match status" value="1"/>
</dbReference>
<sequence>MLHNFYILSFLGDAAVKQFRASGVAPDSPWETLHALIGRTELAPVYRERLHARCQQPSESSQLNTMIQDMLNKRVIRPSISSWASPIVLVEKKDGSLRLCVDYRRLNAMTKRDSFPLPPIDTTLDALYGAKWFSTLDLASGYLQVEVRPAYRQKMASIIPSELYEFGTIPFGPANAPATFQRLMQIVLQDLVPSQCLICLDDIIVHAPTIDEHYCKLKDVFERLRMAGLKLKPTKCVLLKQEDYEIDCIYRPGSRHANADALSRFPTEPVYAMLSTPSVGTTWAQYRLDDPHISKIYRRQLDGNPKPTGREIEGRSPEERWSWSQWANLRVIDGVLHLFDRAKRTYRLMVPSCKVSKAVRGIHVEHGHAGQRRS</sequence>
<dbReference type="EMBL" id="QNGE01003124">
    <property type="protein sequence ID" value="KAA3674480.1"/>
    <property type="molecule type" value="Genomic_DNA"/>
</dbReference>
<dbReference type="Gene3D" id="3.10.10.10">
    <property type="entry name" value="HIV Type 1 Reverse Transcriptase, subunit A, domain 1"/>
    <property type="match status" value="1"/>
</dbReference>
<dbReference type="Gene3D" id="3.30.70.270">
    <property type="match status" value="1"/>
</dbReference>
<dbReference type="Proteomes" id="UP000324629">
    <property type="component" value="Unassembled WGS sequence"/>
</dbReference>
<dbReference type="InterPro" id="IPR000477">
    <property type="entry name" value="RT_dom"/>
</dbReference>
<dbReference type="PROSITE" id="PS50878">
    <property type="entry name" value="RT_POL"/>
    <property type="match status" value="1"/>
</dbReference>
<dbReference type="InterPro" id="IPR043128">
    <property type="entry name" value="Rev_trsase/Diguanyl_cyclase"/>
</dbReference>
<reference evidence="2 3" key="1">
    <citation type="journal article" date="2019" name="Gigascience">
        <title>Whole-genome sequence of the oriental lung fluke Paragonimus westermani.</title>
        <authorList>
            <person name="Oey H."/>
            <person name="Zakrzewski M."/>
            <person name="Narain K."/>
            <person name="Devi K.R."/>
            <person name="Agatsuma T."/>
            <person name="Nawaratna S."/>
            <person name="Gobert G.N."/>
            <person name="Jones M.K."/>
            <person name="Ragan M.A."/>
            <person name="McManus D.P."/>
            <person name="Krause L."/>
        </authorList>
    </citation>
    <scope>NUCLEOTIDE SEQUENCE [LARGE SCALE GENOMIC DNA]</scope>
    <source>
        <strain evidence="2 3">IND2009</strain>
    </source>
</reference>
<evidence type="ECO:0000313" key="2">
    <source>
        <dbReference type="EMBL" id="KAA3674480.1"/>
    </source>
</evidence>
<organism evidence="2 3">
    <name type="scientific">Paragonimus westermani</name>
    <dbReference type="NCBI Taxonomy" id="34504"/>
    <lineage>
        <taxon>Eukaryota</taxon>
        <taxon>Metazoa</taxon>
        <taxon>Spiralia</taxon>
        <taxon>Lophotrochozoa</taxon>
        <taxon>Platyhelminthes</taxon>
        <taxon>Trematoda</taxon>
        <taxon>Digenea</taxon>
        <taxon>Plagiorchiida</taxon>
        <taxon>Troglotremata</taxon>
        <taxon>Troglotrematidae</taxon>
        <taxon>Paragonimus</taxon>
    </lineage>
</organism>
<dbReference type="SUPFAM" id="SSF56672">
    <property type="entry name" value="DNA/RNA polymerases"/>
    <property type="match status" value="1"/>
</dbReference>
<protein>
    <recommendedName>
        <fullName evidence="1">Reverse transcriptase domain-containing protein</fullName>
    </recommendedName>
</protein>
<accession>A0A5J4NGC1</accession>
<comment type="caution">
    <text evidence="2">The sequence shown here is derived from an EMBL/GenBank/DDBJ whole genome shotgun (WGS) entry which is preliminary data.</text>
</comment>
<keyword evidence="3" id="KW-1185">Reference proteome</keyword>
<name>A0A5J4NGC1_9TREM</name>
<feature type="domain" description="Reverse transcriptase" evidence="1">
    <location>
        <begin position="71"/>
        <end position="288"/>
    </location>
</feature>
<proteinExistence type="predicted"/>
<dbReference type="PANTHER" id="PTHR24559:SF435">
    <property type="entry name" value="RIBONUCLEASE H"/>
    <property type="match status" value="1"/>
</dbReference>
<evidence type="ECO:0000259" key="1">
    <source>
        <dbReference type="PROSITE" id="PS50878"/>
    </source>
</evidence>
<evidence type="ECO:0000313" key="3">
    <source>
        <dbReference type="Proteomes" id="UP000324629"/>
    </source>
</evidence>
<dbReference type="AlphaFoldDB" id="A0A5J4NGC1"/>
<dbReference type="InterPro" id="IPR053134">
    <property type="entry name" value="RNA-dir_DNA_polymerase"/>
</dbReference>
<dbReference type="CDD" id="cd01647">
    <property type="entry name" value="RT_LTR"/>
    <property type="match status" value="1"/>
</dbReference>